<name>A0A1C4U3R6_9ACTN</name>
<dbReference type="GO" id="GO:0000155">
    <property type="term" value="F:phosphorelay sensor kinase activity"/>
    <property type="evidence" value="ECO:0007669"/>
    <property type="project" value="InterPro"/>
</dbReference>
<evidence type="ECO:0000256" key="6">
    <source>
        <dbReference type="ARBA" id="ARBA00022485"/>
    </source>
</evidence>
<keyword evidence="16" id="KW-1133">Transmembrane helix</keyword>
<evidence type="ECO:0000256" key="4">
    <source>
        <dbReference type="ARBA" id="ARBA00012438"/>
    </source>
</evidence>
<evidence type="ECO:0000256" key="11">
    <source>
        <dbReference type="ARBA" id="ARBA00023004"/>
    </source>
</evidence>
<dbReference type="InterPro" id="IPR004358">
    <property type="entry name" value="Sig_transdc_His_kin-like_C"/>
</dbReference>
<dbReference type="InterPro" id="IPR036890">
    <property type="entry name" value="HATPase_C_sf"/>
</dbReference>
<dbReference type="PROSITE" id="PS50109">
    <property type="entry name" value="HIS_KIN"/>
    <property type="match status" value="1"/>
</dbReference>
<keyword evidence="7" id="KW-0963">Cytoplasm</keyword>
<evidence type="ECO:0000256" key="5">
    <source>
        <dbReference type="ARBA" id="ARBA00017322"/>
    </source>
</evidence>
<dbReference type="Pfam" id="PF07730">
    <property type="entry name" value="HisKA_3"/>
    <property type="match status" value="1"/>
</dbReference>
<dbReference type="GO" id="GO:0046983">
    <property type="term" value="F:protein dimerization activity"/>
    <property type="evidence" value="ECO:0007669"/>
    <property type="project" value="InterPro"/>
</dbReference>
<evidence type="ECO:0000256" key="16">
    <source>
        <dbReference type="SAM" id="Phobius"/>
    </source>
</evidence>
<evidence type="ECO:0000256" key="13">
    <source>
        <dbReference type="ARBA" id="ARBA00023014"/>
    </source>
</evidence>
<comment type="subcellular location">
    <subcellularLocation>
        <location evidence="3">Cytoplasm</location>
    </subcellularLocation>
</comment>
<evidence type="ECO:0000256" key="15">
    <source>
        <dbReference type="ARBA" id="ARBA00030800"/>
    </source>
</evidence>
<dbReference type="SUPFAM" id="SSF55874">
    <property type="entry name" value="ATPase domain of HSP90 chaperone/DNA topoisomerase II/histidine kinase"/>
    <property type="match status" value="1"/>
</dbReference>
<evidence type="ECO:0000256" key="14">
    <source>
        <dbReference type="ARBA" id="ARBA00024827"/>
    </source>
</evidence>
<dbReference type="Gene3D" id="3.30.565.10">
    <property type="entry name" value="Histidine kinase-like ATPase, C-terminal domain"/>
    <property type="match status" value="1"/>
</dbReference>
<dbReference type="RefSeq" id="WP_231930700.1">
    <property type="nucleotide sequence ID" value="NZ_LT607412.1"/>
</dbReference>
<dbReference type="EC" id="2.7.13.3" evidence="4"/>
<evidence type="ECO:0000256" key="12">
    <source>
        <dbReference type="ARBA" id="ARBA00023012"/>
    </source>
</evidence>
<dbReference type="InterPro" id="IPR011712">
    <property type="entry name" value="Sig_transdc_His_kin_sub3_dim/P"/>
</dbReference>
<feature type="transmembrane region" description="Helical" evidence="16">
    <location>
        <begin position="57"/>
        <end position="79"/>
    </location>
</feature>
<keyword evidence="10 18" id="KW-0418">Kinase</keyword>
<accession>A0A1C4U3R6</accession>
<sequence length="408" mass="42595">MSDHLPLAKPAGAVSAGDPPPSAAWVARFPLWDAYFAVLAFAVGVAVATSAPPAAPYRIGSVALLAAISIWYAAFGRALMRYGVGGWRAYLYLGVALALYVAAVALASSASFALFVLLPQAFMLLQTAPAVGAVVVFTAVQVVLDWLRSGGGPDARGSLLAAVMIAVVVSVTGGWVQHLFVDADRRAALVDELAASRDEVARLSRQAGVDAERQRLAGEIHDTIAQGLSSVVMLIQAADAELDRDIVQARRHLTLAVATARANLAEARAVVAALTPAELAGSPLVEAVRRVVDRFTAETGVPVTLTTPGTQCPLPTSVEVVLLRVTQEALANARKHAAAGRVEVRLERRDDVVVLEVRDDGRGFTAPPVGDGYGLAGMRNRVEQVAGTLRVASSPGAGTTVRAEVPIR</sequence>
<evidence type="ECO:0000256" key="8">
    <source>
        <dbReference type="ARBA" id="ARBA00022679"/>
    </source>
</evidence>
<dbReference type="Gene3D" id="1.20.5.1930">
    <property type="match status" value="1"/>
</dbReference>
<organism evidence="18 19">
    <name type="scientific">Micromonospora coriariae</name>
    <dbReference type="NCBI Taxonomy" id="285665"/>
    <lineage>
        <taxon>Bacteria</taxon>
        <taxon>Bacillati</taxon>
        <taxon>Actinomycetota</taxon>
        <taxon>Actinomycetes</taxon>
        <taxon>Micromonosporales</taxon>
        <taxon>Micromonosporaceae</taxon>
        <taxon>Micromonospora</taxon>
    </lineage>
</organism>
<dbReference type="GO" id="GO:0016020">
    <property type="term" value="C:membrane"/>
    <property type="evidence" value="ECO:0007669"/>
    <property type="project" value="InterPro"/>
</dbReference>
<feature type="domain" description="Histidine kinase" evidence="17">
    <location>
        <begin position="215"/>
        <end position="408"/>
    </location>
</feature>
<feature type="transmembrane region" description="Helical" evidence="16">
    <location>
        <begin position="34"/>
        <end position="51"/>
    </location>
</feature>
<proteinExistence type="predicted"/>
<dbReference type="InterPro" id="IPR017205">
    <property type="entry name" value="Sig_transdc_His_kinase_ChrS"/>
</dbReference>
<reference evidence="19" key="1">
    <citation type="submission" date="2016-06" db="EMBL/GenBank/DDBJ databases">
        <authorList>
            <person name="Varghese N."/>
            <person name="Submissions Spin"/>
        </authorList>
    </citation>
    <scope>NUCLEOTIDE SEQUENCE [LARGE SCALE GENOMIC DNA]</scope>
    <source>
        <strain evidence="19">DSM 44875</strain>
    </source>
</reference>
<dbReference type="InterPro" id="IPR005467">
    <property type="entry name" value="His_kinase_dom"/>
</dbReference>
<keyword evidence="8" id="KW-0808">Transferase</keyword>
<dbReference type="PRINTS" id="PR00344">
    <property type="entry name" value="BCTRLSENSOR"/>
</dbReference>
<dbReference type="AlphaFoldDB" id="A0A1C4U3R6"/>
<comment type="cofactor">
    <cofactor evidence="2">
        <name>[4Fe-4S] cluster</name>
        <dbReference type="ChEBI" id="CHEBI:49883"/>
    </cofactor>
</comment>
<evidence type="ECO:0000256" key="9">
    <source>
        <dbReference type="ARBA" id="ARBA00022723"/>
    </source>
</evidence>
<evidence type="ECO:0000256" key="10">
    <source>
        <dbReference type="ARBA" id="ARBA00022777"/>
    </source>
</evidence>
<keyword evidence="11" id="KW-0408">Iron</keyword>
<evidence type="ECO:0000256" key="3">
    <source>
        <dbReference type="ARBA" id="ARBA00004496"/>
    </source>
</evidence>
<evidence type="ECO:0000259" key="17">
    <source>
        <dbReference type="PROSITE" id="PS50109"/>
    </source>
</evidence>
<comment type="catalytic activity">
    <reaction evidence="1">
        <text>ATP + protein L-histidine = ADP + protein N-phospho-L-histidine.</text>
        <dbReference type="EC" id="2.7.13.3"/>
    </reaction>
</comment>
<dbReference type="GO" id="GO:0046872">
    <property type="term" value="F:metal ion binding"/>
    <property type="evidence" value="ECO:0007669"/>
    <property type="project" value="UniProtKB-KW"/>
</dbReference>
<comment type="function">
    <text evidence="14">Member of the two-component regulatory system NreB/NreC involved in the control of dissimilatory nitrate/nitrite reduction in response to oxygen. NreB functions as a direct oxygen sensor histidine kinase which is autophosphorylated, in the absence of oxygen, probably at the conserved histidine residue, and transfers its phosphate group probably to a conserved aspartate residue of NreC. NreB/NreC activates the expression of the nitrate (narGHJI) and nitrite (nir) reductase operons, as well as the putative nitrate transporter gene narT.</text>
</comment>
<dbReference type="InterPro" id="IPR050482">
    <property type="entry name" value="Sensor_HK_TwoCompSys"/>
</dbReference>
<evidence type="ECO:0000256" key="2">
    <source>
        <dbReference type="ARBA" id="ARBA00001966"/>
    </source>
</evidence>
<keyword evidence="13" id="KW-0411">Iron-sulfur</keyword>
<evidence type="ECO:0000313" key="19">
    <source>
        <dbReference type="Proteomes" id="UP000198243"/>
    </source>
</evidence>
<dbReference type="EMBL" id="LT607412">
    <property type="protein sequence ID" value="SCE66311.1"/>
    <property type="molecule type" value="Genomic_DNA"/>
</dbReference>
<dbReference type="Proteomes" id="UP000198243">
    <property type="component" value="Chromosome I"/>
</dbReference>
<dbReference type="CDD" id="cd16917">
    <property type="entry name" value="HATPase_UhpB-NarQ-NarX-like"/>
    <property type="match status" value="1"/>
</dbReference>
<keyword evidence="19" id="KW-1185">Reference proteome</keyword>
<evidence type="ECO:0000256" key="1">
    <source>
        <dbReference type="ARBA" id="ARBA00000085"/>
    </source>
</evidence>
<dbReference type="PIRSF" id="PIRSF037434">
    <property type="entry name" value="STHK_ChrS"/>
    <property type="match status" value="1"/>
</dbReference>
<dbReference type="InterPro" id="IPR003594">
    <property type="entry name" value="HATPase_dom"/>
</dbReference>
<keyword evidence="16" id="KW-0812">Transmembrane</keyword>
<dbReference type="SMART" id="SM00387">
    <property type="entry name" value="HATPase_c"/>
    <property type="match status" value="1"/>
</dbReference>
<evidence type="ECO:0000313" key="18">
    <source>
        <dbReference type="EMBL" id="SCE66311.1"/>
    </source>
</evidence>
<evidence type="ECO:0000256" key="7">
    <source>
        <dbReference type="ARBA" id="ARBA00022490"/>
    </source>
</evidence>
<dbReference type="GO" id="GO:0005737">
    <property type="term" value="C:cytoplasm"/>
    <property type="evidence" value="ECO:0007669"/>
    <property type="project" value="UniProtKB-SubCell"/>
</dbReference>
<protein>
    <recommendedName>
        <fullName evidence="5">Oxygen sensor histidine kinase NreB</fullName>
        <ecNumber evidence="4">2.7.13.3</ecNumber>
    </recommendedName>
    <alternativeName>
        <fullName evidence="15">Nitrogen regulation protein B</fullName>
    </alternativeName>
</protein>
<feature type="transmembrane region" description="Helical" evidence="16">
    <location>
        <begin position="124"/>
        <end position="147"/>
    </location>
</feature>
<dbReference type="PANTHER" id="PTHR24421:SF62">
    <property type="entry name" value="SENSORY TRANSDUCTION HISTIDINE KINASE"/>
    <property type="match status" value="1"/>
</dbReference>
<keyword evidence="9" id="KW-0479">Metal-binding</keyword>
<dbReference type="GO" id="GO:0051539">
    <property type="term" value="F:4 iron, 4 sulfur cluster binding"/>
    <property type="evidence" value="ECO:0007669"/>
    <property type="project" value="UniProtKB-KW"/>
</dbReference>
<dbReference type="Pfam" id="PF02518">
    <property type="entry name" value="HATPase_c"/>
    <property type="match status" value="1"/>
</dbReference>
<feature type="transmembrane region" description="Helical" evidence="16">
    <location>
        <begin position="159"/>
        <end position="176"/>
    </location>
</feature>
<keyword evidence="6" id="KW-0004">4Fe-4S</keyword>
<keyword evidence="16" id="KW-0472">Membrane</keyword>
<feature type="transmembrane region" description="Helical" evidence="16">
    <location>
        <begin position="91"/>
        <end position="118"/>
    </location>
</feature>
<gene>
    <name evidence="18" type="ORF">GA0070607_0104</name>
</gene>
<keyword evidence="12" id="KW-0902">Two-component regulatory system</keyword>
<dbReference type="PANTHER" id="PTHR24421">
    <property type="entry name" value="NITRATE/NITRITE SENSOR PROTEIN NARX-RELATED"/>
    <property type="match status" value="1"/>
</dbReference>